<keyword evidence="3" id="KW-1185">Reference proteome</keyword>
<name>A0ABD3IIE3_EUCGL</name>
<keyword evidence="1" id="KW-0175">Coiled coil</keyword>
<evidence type="ECO:0000313" key="2">
    <source>
        <dbReference type="EMBL" id="KAL3714448.1"/>
    </source>
</evidence>
<dbReference type="InterPro" id="IPR039282">
    <property type="entry name" value="LSU"/>
</dbReference>
<proteinExistence type="predicted"/>
<sequence length="141" mass="16139">MLYKSCITSKDFFLYKPPFLQPSVAPPNHQILSLYTLLRLRSKDIRSPMAPAMAATPSHAEPENALMRRNEELERELRESRERQERRLRVAEEAEERLCSQLGELENRAQVVLLMEKLSQAHRLLEAASISLPANKDQAGA</sequence>
<organism evidence="2 3">
    <name type="scientific">Eucalyptus globulus</name>
    <name type="common">Tasmanian blue gum</name>
    <dbReference type="NCBI Taxonomy" id="34317"/>
    <lineage>
        <taxon>Eukaryota</taxon>
        <taxon>Viridiplantae</taxon>
        <taxon>Streptophyta</taxon>
        <taxon>Embryophyta</taxon>
        <taxon>Tracheophyta</taxon>
        <taxon>Spermatophyta</taxon>
        <taxon>Magnoliopsida</taxon>
        <taxon>eudicotyledons</taxon>
        <taxon>Gunneridae</taxon>
        <taxon>Pentapetalae</taxon>
        <taxon>rosids</taxon>
        <taxon>malvids</taxon>
        <taxon>Myrtales</taxon>
        <taxon>Myrtaceae</taxon>
        <taxon>Myrtoideae</taxon>
        <taxon>Eucalypteae</taxon>
        <taxon>Eucalyptus</taxon>
    </lineage>
</organism>
<dbReference type="PANTHER" id="PTHR34283:SF1">
    <property type="entry name" value="PROTEIN RESPONSE TO LOW SULFUR 1"/>
    <property type="match status" value="1"/>
</dbReference>
<gene>
    <name evidence="2" type="ORF">ACJRO7_006378</name>
</gene>
<dbReference type="Pfam" id="PF24980">
    <property type="entry name" value="LSU"/>
    <property type="match status" value="1"/>
</dbReference>
<dbReference type="AlphaFoldDB" id="A0ABD3IIE3"/>
<dbReference type="PANTHER" id="PTHR34283">
    <property type="entry name" value="PROTEIN RESPONSE TO LOW SULFUR 1"/>
    <property type="match status" value="1"/>
</dbReference>
<comment type="caution">
    <text evidence="2">The sequence shown here is derived from an EMBL/GenBank/DDBJ whole genome shotgun (WGS) entry which is preliminary data.</text>
</comment>
<reference evidence="2 3" key="1">
    <citation type="submission" date="2024-11" db="EMBL/GenBank/DDBJ databases">
        <title>Chromosome-level genome assembly of Eucalyptus globulus Labill. provides insights into its genome evolution.</title>
        <authorList>
            <person name="Li X."/>
        </authorList>
    </citation>
    <scope>NUCLEOTIDE SEQUENCE [LARGE SCALE GENOMIC DNA]</scope>
    <source>
        <strain evidence="2">CL2024</strain>
        <tissue evidence="2">Fresh tender leaves</tissue>
    </source>
</reference>
<evidence type="ECO:0000256" key="1">
    <source>
        <dbReference type="SAM" id="Coils"/>
    </source>
</evidence>
<dbReference type="EMBL" id="JBJKBG010000011">
    <property type="protein sequence ID" value="KAL3714448.1"/>
    <property type="molecule type" value="Genomic_DNA"/>
</dbReference>
<dbReference type="Proteomes" id="UP001634007">
    <property type="component" value="Unassembled WGS sequence"/>
</dbReference>
<protein>
    <submittedName>
        <fullName evidence="2">Uncharacterized protein</fullName>
    </submittedName>
</protein>
<accession>A0ABD3IIE3</accession>
<feature type="coiled-coil region" evidence="1">
    <location>
        <begin position="63"/>
        <end position="108"/>
    </location>
</feature>
<evidence type="ECO:0000313" key="3">
    <source>
        <dbReference type="Proteomes" id="UP001634007"/>
    </source>
</evidence>